<feature type="region of interest" description="Disordered" evidence="1">
    <location>
        <begin position="226"/>
        <end position="249"/>
    </location>
</feature>
<organism evidence="2 3">
    <name type="scientific">Dactylosporangium vinaceum</name>
    <dbReference type="NCBI Taxonomy" id="53362"/>
    <lineage>
        <taxon>Bacteria</taxon>
        <taxon>Bacillati</taxon>
        <taxon>Actinomycetota</taxon>
        <taxon>Actinomycetes</taxon>
        <taxon>Micromonosporales</taxon>
        <taxon>Micromonosporaceae</taxon>
        <taxon>Dactylosporangium</taxon>
    </lineage>
</organism>
<evidence type="ECO:0000313" key="3">
    <source>
        <dbReference type="Proteomes" id="UP001589608"/>
    </source>
</evidence>
<accession>A0ABV5MLK1</accession>
<keyword evidence="3" id="KW-1185">Reference proteome</keyword>
<proteinExistence type="predicted"/>
<protein>
    <submittedName>
        <fullName evidence="2">Uncharacterized protein</fullName>
    </submittedName>
</protein>
<feature type="compositionally biased region" description="Low complexity" evidence="1">
    <location>
        <begin position="143"/>
        <end position="165"/>
    </location>
</feature>
<reference evidence="2 3" key="1">
    <citation type="submission" date="2024-09" db="EMBL/GenBank/DDBJ databases">
        <authorList>
            <person name="Sun Q."/>
            <person name="Mori K."/>
        </authorList>
    </citation>
    <scope>NUCLEOTIDE SEQUENCE [LARGE SCALE GENOMIC DNA]</scope>
    <source>
        <strain evidence="2 3">JCM 3307</strain>
    </source>
</reference>
<dbReference type="RefSeq" id="WP_223100585.1">
    <property type="nucleotide sequence ID" value="NZ_CP061913.1"/>
</dbReference>
<evidence type="ECO:0000313" key="2">
    <source>
        <dbReference type="EMBL" id="MFB9449750.1"/>
    </source>
</evidence>
<evidence type="ECO:0000256" key="1">
    <source>
        <dbReference type="SAM" id="MobiDB-lite"/>
    </source>
</evidence>
<gene>
    <name evidence="2" type="ORF">ACFFTR_42305</name>
</gene>
<dbReference type="EMBL" id="JBHMCA010000069">
    <property type="protein sequence ID" value="MFB9449750.1"/>
    <property type="molecule type" value="Genomic_DNA"/>
</dbReference>
<feature type="compositionally biased region" description="Basic and acidic residues" evidence="1">
    <location>
        <begin position="84"/>
        <end position="117"/>
    </location>
</feature>
<name>A0ABV5MLK1_9ACTN</name>
<feature type="compositionally biased region" description="Basic and acidic residues" evidence="1">
    <location>
        <begin position="127"/>
        <end position="142"/>
    </location>
</feature>
<comment type="caution">
    <text evidence="2">The sequence shown here is derived from an EMBL/GenBank/DDBJ whole genome shotgun (WGS) entry which is preliminary data.</text>
</comment>
<dbReference type="Proteomes" id="UP001589608">
    <property type="component" value="Unassembled WGS sequence"/>
</dbReference>
<feature type="region of interest" description="Disordered" evidence="1">
    <location>
        <begin position="81"/>
        <end position="172"/>
    </location>
</feature>
<sequence>MTVLTVMATWASAIDAEPVCFKEQESIARRAKLSPRSVRNALTELESAGLIKRLGIVGGHATKRGTVRWGLTLLWGDDPLTAPDADKQAAPRADKDDTPAPRADKEAARGADKEAAPRADNSNQSQSDHKGASDDDGSDAHAPDPSADAAGRSPASGTSASAPSSPHEHTETIVEEVARRLGGMPTDQAQRWIDARLAGRDVKNPKAYLRKSLDRLEEEGAKTAAAAVKTQSAPQPVRKAAERRTAAAPAPGPDGWFRCGNDGCSGKYKTTDKRRPDLCAMCRKRCGQCGGKDFMKHGNAVRHYACHADGCLDAYKRRTERPKVGARVRVHVVEPSGNRAPYEFGGIGWRNRAGHIDEVRVAEIQVGDKIRIGSGENQRWVEVTGVEPQ</sequence>